<dbReference type="InterPro" id="IPR029052">
    <property type="entry name" value="Metallo-depent_PP-like"/>
</dbReference>
<dbReference type="GO" id="GO:0016787">
    <property type="term" value="F:hydrolase activity"/>
    <property type="evidence" value="ECO:0007669"/>
    <property type="project" value="UniProtKB-KW"/>
</dbReference>
<dbReference type="InterPro" id="IPR050884">
    <property type="entry name" value="CNP_phosphodiesterase-III"/>
</dbReference>
<evidence type="ECO:0000313" key="6">
    <source>
        <dbReference type="EMBL" id="SUZ55938.1"/>
    </source>
</evidence>
<keyword evidence="2" id="KW-0378">Hydrolase</keyword>
<dbReference type="SUPFAM" id="SSF56300">
    <property type="entry name" value="Metallo-dependent phosphatases"/>
    <property type="match status" value="1"/>
</dbReference>
<keyword evidence="1" id="KW-0479">Metal-binding</keyword>
<evidence type="ECO:0000256" key="4">
    <source>
        <dbReference type="ARBA" id="ARBA00025742"/>
    </source>
</evidence>
<dbReference type="InterPro" id="IPR004843">
    <property type="entry name" value="Calcineurin-like_PHP"/>
</dbReference>
<evidence type="ECO:0000256" key="2">
    <source>
        <dbReference type="ARBA" id="ARBA00022801"/>
    </source>
</evidence>
<evidence type="ECO:0000256" key="1">
    <source>
        <dbReference type="ARBA" id="ARBA00022723"/>
    </source>
</evidence>
<dbReference type="EMBL" id="UINC01000470">
    <property type="protein sequence ID" value="SUZ55938.1"/>
    <property type="molecule type" value="Genomic_DNA"/>
</dbReference>
<evidence type="ECO:0000259" key="5">
    <source>
        <dbReference type="Pfam" id="PF00149"/>
    </source>
</evidence>
<organism evidence="6">
    <name type="scientific">marine metagenome</name>
    <dbReference type="NCBI Taxonomy" id="408172"/>
    <lineage>
        <taxon>unclassified sequences</taxon>
        <taxon>metagenomes</taxon>
        <taxon>ecological metagenomes</taxon>
    </lineage>
</organism>
<evidence type="ECO:0000256" key="3">
    <source>
        <dbReference type="ARBA" id="ARBA00023004"/>
    </source>
</evidence>
<proteinExistence type="inferred from homology"/>
<dbReference type="GO" id="GO:0046872">
    <property type="term" value="F:metal ion binding"/>
    <property type="evidence" value="ECO:0007669"/>
    <property type="project" value="UniProtKB-KW"/>
</dbReference>
<reference evidence="6" key="1">
    <citation type="submission" date="2018-05" db="EMBL/GenBank/DDBJ databases">
        <authorList>
            <person name="Lanie J.A."/>
            <person name="Ng W.-L."/>
            <person name="Kazmierczak K.M."/>
            <person name="Andrzejewski T.M."/>
            <person name="Davidsen T.M."/>
            <person name="Wayne K.J."/>
            <person name="Tettelin H."/>
            <person name="Glass J.I."/>
            <person name="Rusch D."/>
            <person name="Podicherti R."/>
            <person name="Tsui H.-C.T."/>
            <person name="Winkler M.E."/>
        </authorList>
    </citation>
    <scope>NUCLEOTIDE SEQUENCE</scope>
</reference>
<dbReference type="PANTHER" id="PTHR42988">
    <property type="entry name" value="PHOSPHOHYDROLASE"/>
    <property type="match status" value="1"/>
</dbReference>
<feature type="domain" description="Calcineurin-like phosphoesterase" evidence="5">
    <location>
        <begin position="5"/>
        <end position="188"/>
    </location>
</feature>
<name>A0A381NQ04_9ZZZZ</name>
<dbReference type="PANTHER" id="PTHR42988:SF2">
    <property type="entry name" value="CYCLIC NUCLEOTIDE PHOSPHODIESTERASE CBUA0032-RELATED"/>
    <property type="match status" value="1"/>
</dbReference>
<comment type="similarity">
    <text evidence="4">Belongs to the cyclic nucleotide phosphodiesterase class-III family.</text>
</comment>
<keyword evidence="3" id="KW-0408">Iron</keyword>
<gene>
    <name evidence="6" type="ORF">METZ01_LOCUS8792</name>
</gene>
<feature type="non-terminal residue" evidence="6">
    <location>
        <position position="1"/>
    </location>
</feature>
<dbReference type="Pfam" id="PF00149">
    <property type="entry name" value="Metallophos"/>
    <property type="match status" value="1"/>
</dbReference>
<sequence>VGEPLKVLQVTDTHLFPTTDGTLLGINTYDSLRAVLSQAFSQGSPDVLIGSGDIAQFAEPATYRLFLKLVHDYFDGPILCVPGNHDIGDTFRQELPTESIDLHGWHIAGIDTHVDDEVGGHLDAAQIGSLTNEIANDSGPVLMVGHHAPIEIGTVWLDVHRISGGDELVETLVNNDRIRGYVFGHIHQAFDRTVGETRFLATPATCFQFGSDPKRFSVESTSPGYRWLDLDMQGSIETWVDHARDFEMTLDLKDTKH</sequence>
<protein>
    <recommendedName>
        <fullName evidence="5">Calcineurin-like phosphoesterase domain-containing protein</fullName>
    </recommendedName>
</protein>
<dbReference type="Gene3D" id="3.60.21.10">
    <property type="match status" value="1"/>
</dbReference>
<dbReference type="AlphaFoldDB" id="A0A381NQ04"/>
<accession>A0A381NQ04</accession>